<name>A0A286GIE5_9BACT</name>
<dbReference type="InterPro" id="IPR047263">
    <property type="entry name" value="HNL-like_cupin"/>
</dbReference>
<proteinExistence type="predicted"/>
<dbReference type="RefSeq" id="WP_097129123.1">
    <property type="nucleotide sequence ID" value="NZ_OCNH01000004.1"/>
</dbReference>
<dbReference type="AlphaFoldDB" id="A0A286GIE5"/>
<dbReference type="OrthoDB" id="9802489at2"/>
<gene>
    <name evidence="2" type="ORF">SAMN06269250_4815</name>
</gene>
<dbReference type="InterPro" id="IPR011051">
    <property type="entry name" value="RmlC_Cupin_sf"/>
</dbReference>
<dbReference type="Gene3D" id="2.60.120.10">
    <property type="entry name" value="Jelly Rolls"/>
    <property type="match status" value="1"/>
</dbReference>
<dbReference type="InterPro" id="IPR013096">
    <property type="entry name" value="Cupin_2"/>
</dbReference>
<accession>A0A286GIE5</accession>
<dbReference type="Proteomes" id="UP000219452">
    <property type="component" value="Unassembled WGS sequence"/>
</dbReference>
<evidence type="ECO:0000313" key="2">
    <source>
        <dbReference type="EMBL" id="SOD95317.1"/>
    </source>
</evidence>
<dbReference type="PANTHER" id="PTHR43698">
    <property type="entry name" value="RIBD C-TERMINAL DOMAIN CONTAINING PROTEIN"/>
    <property type="match status" value="1"/>
</dbReference>
<evidence type="ECO:0000313" key="3">
    <source>
        <dbReference type="Proteomes" id="UP000219452"/>
    </source>
</evidence>
<sequence>MAQSAKPTSPQAPTQGPESYFTGTVWITTLAGPNAQTDCVVSQVTFEPKARTVWHTHPNGQILLATKGTGYYQEKGQSIQIFREGESVTIASGVEHWHGAGPTGQFTHIAINPNVSKGGAVNWLQAVTEEEYNAPH</sequence>
<dbReference type="SUPFAM" id="SSF51182">
    <property type="entry name" value="RmlC-like cupins"/>
    <property type="match status" value="1"/>
</dbReference>
<protein>
    <submittedName>
        <fullName evidence="2">Cupin domain protein</fullName>
    </submittedName>
</protein>
<keyword evidence="3" id="KW-1185">Reference proteome</keyword>
<organism evidence="2 3">
    <name type="scientific">Spirosoma fluviale</name>
    <dbReference type="NCBI Taxonomy" id="1597977"/>
    <lineage>
        <taxon>Bacteria</taxon>
        <taxon>Pseudomonadati</taxon>
        <taxon>Bacteroidota</taxon>
        <taxon>Cytophagia</taxon>
        <taxon>Cytophagales</taxon>
        <taxon>Cytophagaceae</taxon>
        <taxon>Spirosoma</taxon>
    </lineage>
</organism>
<dbReference type="CDD" id="cd02233">
    <property type="entry name" value="cupin_HNL-like"/>
    <property type="match status" value="1"/>
</dbReference>
<dbReference type="PANTHER" id="PTHR43698:SF1">
    <property type="entry name" value="BLL4564 PROTEIN"/>
    <property type="match status" value="1"/>
</dbReference>
<dbReference type="EMBL" id="OCNH01000004">
    <property type="protein sequence ID" value="SOD95317.1"/>
    <property type="molecule type" value="Genomic_DNA"/>
</dbReference>
<dbReference type="Pfam" id="PF07883">
    <property type="entry name" value="Cupin_2"/>
    <property type="match status" value="1"/>
</dbReference>
<feature type="domain" description="Cupin type-2" evidence="1">
    <location>
        <begin position="44"/>
        <end position="99"/>
    </location>
</feature>
<evidence type="ECO:0000259" key="1">
    <source>
        <dbReference type="Pfam" id="PF07883"/>
    </source>
</evidence>
<reference evidence="3" key="1">
    <citation type="submission" date="2017-09" db="EMBL/GenBank/DDBJ databases">
        <authorList>
            <person name="Varghese N."/>
            <person name="Submissions S."/>
        </authorList>
    </citation>
    <scope>NUCLEOTIDE SEQUENCE [LARGE SCALE GENOMIC DNA]</scope>
    <source>
        <strain evidence="3">DSM 29961</strain>
    </source>
</reference>
<dbReference type="InterPro" id="IPR014710">
    <property type="entry name" value="RmlC-like_jellyroll"/>
</dbReference>